<feature type="short sequence motif" description="Q motif" evidence="5">
    <location>
        <begin position="173"/>
        <end position="201"/>
    </location>
</feature>
<name>A0AA41VRG5_PAPNU</name>
<evidence type="ECO:0000256" key="6">
    <source>
        <dbReference type="SAM" id="MobiDB-lite"/>
    </source>
</evidence>
<evidence type="ECO:0000259" key="7">
    <source>
        <dbReference type="PROSITE" id="PS51195"/>
    </source>
</evidence>
<evidence type="ECO:0000313" key="8">
    <source>
        <dbReference type="EMBL" id="MCL7045964.1"/>
    </source>
</evidence>
<feature type="region of interest" description="Disordered" evidence="6">
    <location>
        <begin position="243"/>
        <end position="277"/>
    </location>
</feature>
<dbReference type="Gene3D" id="3.40.50.300">
    <property type="entry name" value="P-loop containing nucleotide triphosphate hydrolases"/>
    <property type="match status" value="1"/>
</dbReference>
<dbReference type="InterPro" id="IPR014014">
    <property type="entry name" value="RNA_helicase_DEAD_Q_motif"/>
</dbReference>
<dbReference type="PROSITE" id="PS51195">
    <property type="entry name" value="Q_MOTIF"/>
    <property type="match status" value="1"/>
</dbReference>
<evidence type="ECO:0000313" key="9">
    <source>
        <dbReference type="Proteomes" id="UP001177140"/>
    </source>
</evidence>
<protein>
    <recommendedName>
        <fullName evidence="7">DEAD-box RNA helicase Q domain-containing protein</fullName>
    </recommendedName>
</protein>
<evidence type="ECO:0000256" key="3">
    <source>
        <dbReference type="ARBA" id="ARBA00022806"/>
    </source>
</evidence>
<dbReference type="GO" id="GO:0003724">
    <property type="term" value="F:RNA helicase activity"/>
    <property type="evidence" value="ECO:0007669"/>
    <property type="project" value="InterPro"/>
</dbReference>
<evidence type="ECO:0000256" key="2">
    <source>
        <dbReference type="ARBA" id="ARBA00022801"/>
    </source>
</evidence>
<feature type="domain" description="DEAD-box RNA helicase Q" evidence="7">
    <location>
        <begin position="173"/>
        <end position="201"/>
    </location>
</feature>
<dbReference type="SUPFAM" id="SSF52540">
    <property type="entry name" value="P-loop containing nucleoside triphosphate hydrolases"/>
    <property type="match status" value="1"/>
</dbReference>
<dbReference type="GO" id="GO:0005524">
    <property type="term" value="F:ATP binding"/>
    <property type="evidence" value="ECO:0007669"/>
    <property type="project" value="UniProtKB-KW"/>
</dbReference>
<keyword evidence="3" id="KW-0347">Helicase</keyword>
<proteinExistence type="predicted"/>
<evidence type="ECO:0000256" key="4">
    <source>
        <dbReference type="ARBA" id="ARBA00022840"/>
    </source>
</evidence>
<sequence>KFRATSVPKEIREKCMNRRKCYAANFSGLTEVGGKIALSQQWDLAVVKLWICGDDASISSYSSWTEMTLELPFQWDNSISAFFHGVAGADQIIIESNPSGCRANIKAAALYSYDLEKKMSTGKVKSGVVSKLVSGSLFSNLESVSLFSSFAEIRLNVDVTAAPDSALAPVPIESFPDMCLRESIMKDLSFHGYARPSSIQAQAMPVALSGRDFLRHLCLSRRSVQIEALAQDFLTDPVQVKVGKASSPTANVSNAAVPESEKRKRMQPQPNRGMKQT</sequence>
<reference evidence="8" key="1">
    <citation type="submission" date="2022-03" db="EMBL/GenBank/DDBJ databases">
        <title>A functionally conserved STORR gene fusion in Papaver species that diverged 16.8 million years ago.</title>
        <authorList>
            <person name="Catania T."/>
        </authorList>
    </citation>
    <scope>NUCLEOTIDE SEQUENCE</scope>
    <source>
        <strain evidence="8">S-191538</strain>
    </source>
</reference>
<dbReference type="GO" id="GO:0016787">
    <property type="term" value="F:hydrolase activity"/>
    <property type="evidence" value="ECO:0007669"/>
    <property type="project" value="UniProtKB-KW"/>
</dbReference>
<keyword evidence="4" id="KW-0067">ATP-binding</keyword>
<comment type="caution">
    <text evidence="8">The sequence shown here is derived from an EMBL/GenBank/DDBJ whole genome shotgun (WGS) entry which is preliminary data.</text>
</comment>
<dbReference type="AlphaFoldDB" id="A0AA41VRG5"/>
<keyword evidence="2" id="KW-0378">Hydrolase</keyword>
<feature type="non-terminal residue" evidence="8">
    <location>
        <position position="277"/>
    </location>
</feature>
<accession>A0AA41VRG5</accession>
<keyword evidence="9" id="KW-1185">Reference proteome</keyword>
<dbReference type="InterPro" id="IPR027417">
    <property type="entry name" value="P-loop_NTPase"/>
</dbReference>
<organism evidence="8 9">
    <name type="scientific">Papaver nudicaule</name>
    <name type="common">Iceland poppy</name>
    <dbReference type="NCBI Taxonomy" id="74823"/>
    <lineage>
        <taxon>Eukaryota</taxon>
        <taxon>Viridiplantae</taxon>
        <taxon>Streptophyta</taxon>
        <taxon>Embryophyta</taxon>
        <taxon>Tracheophyta</taxon>
        <taxon>Spermatophyta</taxon>
        <taxon>Magnoliopsida</taxon>
        <taxon>Ranunculales</taxon>
        <taxon>Papaveraceae</taxon>
        <taxon>Papaveroideae</taxon>
        <taxon>Papaver</taxon>
    </lineage>
</organism>
<gene>
    <name evidence="8" type="ORF">MKW94_011376</name>
</gene>
<dbReference type="Proteomes" id="UP001177140">
    <property type="component" value="Unassembled WGS sequence"/>
</dbReference>
<dbReference type="EMBL" id="JAJJMA010275896">
    <property type="protein sequence ID" value="MCL7045964.1"/>
    <property type="molecule type" value="Genomic_DNA"/>
</dbReference>
<evidence type="ECO:0000256" key="1">
    <source>
        <dbReference type="ARBA" id="ARBA00022741"/>
    </source>
</evidence>
<keyword evidence="1" id="KW-0547">Nucleotide-binding</keyword>
<evidence type="ECO:0000256" key="5">
    <source>
        <dbReference type="PROSITE-ProRule" id="PRU00552"/>
    </source>
</evidence>
<feature type="compositionally biased region" description="Polar residues" evidence="6">
    <location>
        <begin position="268"/>
        <end position="277"/>
    </location>
</feature>